<accession>A0A2P2QD70</accession>
<proteinExistence type="predicted"/>
<sequence>MEFDMLHHFMYNIYFLMH</sequence>
<dbReference type="AlphaFoldDB" id="A0A2P2QD70"/>
<name>A0A2P2QD70_RHIMU</name>
<evidence type="ECO:0000313" key="1">
    <source>
        <dbReference type="EMBL" id="MBX64905.1"/>
    </source>
</evidence>
<dbReference type="EMBL" id="GGEC01084421">
    <property type="protein sequence ID" value="MBX64905.1"/>
    <property type="molecule type" value="Transcribed_RNA"/>
</dbReference>
<organism evidence="1">
    <name type="scientific">Rhizophora mucronata</name>
    <name type="common">Asiatic mangrove</name>
    <dbReference type="NCBI Taxonomy" id="61149"/>
    <lineage>
        <taxon>Eukaryota</taxon>
        <taxon>Viridiplantae</taxon>
        <taxon>Streptophyta</taxon>
        <taxon>Embryophyta</taxon>
        <taxon>Tracheophyta</taxon>
        <taxon>Spermatophyta</taxon>
        <taxon>Magnoliopsida</taxon>
        <taxon>eudicotyledons</taxon>
        <taxon>Gunneridae</taxon>
        <taxon>Pentapetalae</taxon>
        <taxon>rosids</taxon>
        <taxon>fabids</taxon>
        <taxon>Malpighiales</taxon>
        <taxon>Rhizophoraceae</taxon>
        <taxon>Rhizophora</taxon>
    </lineage>
</organism>
<protein>
    <submittedName>
        <fullName evidence="1">Uncharacterized protein</fullName>
    </submittedName>
</protein>
<reference evidence="1" key="1">
    <citation type="submission" date="2018-02" db="EMBL/GenBank/DDBJ databases">
        <title>Rhizophora mucronata_Transcriptome.</title>
        <authorList>
            <person name="Meera S.P."/>
            <person name="Sreeshan A."/>
            <person name="Augustine A."/>
        </authorList>
    </citation>
    <scope>NUCLEOTIDE SEQUENCE</scope>
    <source>
        <tissue evidence="1">Leaf</tissue>
    </source>
</reference>